<protein>
    <recommendedName>
        <fullName evidence="3">CHAP domain-containing protein</fullName>
    </recommendedName>
</protein>
<evidence type="ECO:0000313" key="1">
    <source>
        <dbReference type="EMBL" id="GAA1790968.1"/>
    </source>
</evidence>
<comment type="caution">
    <text evidence="1">The sequence shown here is derived from an EMBL/GenBank/DDBJ whole genome shotgun (WGS) entry which is preliminary data.</text>
</comment>
<evidence type="ECO:0008006" key="3">
    <source>
        <dbReference type="Google" id="ProtNLM"/>
    </source>
</evidence>
<keyword evidence="2" id="KW-1185">Reference proteome</keyword>
<gene>
    <name evidence="1" type="ORF">GCM10009768_20010</name>
</gene>
<reference evidence="1 2" key="1">
    <citation type="journal article" date="2019" name="Int. J. Syst. Evol. Microbiol.">
        <title>The Global Catalogue of Microorganisms (GCM) 10K type strain sequencing project: providing services to taxonomists for standard genome sequencing and annotation.</title>
        <authorList>
            <consortium name="The Broad Institute Genomics Platform"/>
            <consortium name="The Broad Institute Genome Sequencing Center for Infectious Disease"/>
            <person name="Wu L."/>
            <person name="Ma J."/>
        </authorList>
    </citation>
    <scope>NUCLEOTIDE SEQUENCE [LARGE SCALE GENOMIC DNA]</scope>
    <source>
        <strain evidence="1 2">JCM 14736</strain>
    </source>
</reference>
<organism evidence="1 2">
    <name type="scientific">Leucobacter iarius</name>
    <dbReference type="NCBI Taxonomy" id="333963"/>
    <lineage>
        <taxon>Bacteria</taxon>
        <taxon>Bacillati</taxon>
        <taxon>Actinomycetota</taxon>
        <taxon>Actinomycetes</taxon>
        <taxon>Micrococcales</taxon>
        <taxon>Microbacteriaceae</taxon>
        <taxon>Leucobacter</taxon>
    </lineage>
</organism>
<proteinExistence type="predicted"/>
<evidence type="ECO:0000313" key="2">
    <source>
        <dbReference type="Proteomes" id="UP001500851"/>
    </source>
</evidence>
<sequence length="221" mass="23593">MTFNLDAWADGIDGRLLDLDAAPAQQPAQCHDVWLSYLYALGGKPGDGHAPGAAGWTSEVWKQYPTHRPNLAKLFTRHGPSGIRRGDVVFWSAYDGAGLPHVAVALADAGPTTVECLTQNPGPVHREHLSRRGVLGVLRPITKTKPAPPAPTHQKGTNMFMIYRKIGRDGIAWAVVGPGFFLEVPTQTEASAINKQLSGGSAPAALVSDARWAQHKAAAAR</sequence>
<dbReference type="RefSeq" id="WP_344031931.1">
    <property type="nucleotide sequence ID" value="NZ_BAAAOB010000002.1"/>
</dbReference>
<dbReference type="EMBL" id="BAAAOB010000002">
    <property type="protein sequence ID" value="GAA1790968.1"/>
    <property type="molecule type" value="Genomic_DNA"/>
</dbReference>
<accession>A0ABN2LJT3</accession>
<dbReference type="Proteomes" id="UP001500851">
    <property type="component" value="Unassembled WGS sequence"/>
</dbReference>
<name>A0ABN2LJT3_9MICO</name>